<sequence>MTDFCIASPHKNELWYDYRLFVNLKRALLALGFTSKAAAHNRIYFLGAPQLQFYPEVGKFDTQANNIALIYSHAEKLQSLDAFSKIFVCSEPVKRYLQNKFKGSISDDNLEKIEVLAPFSSLSPSAKTKPRYACDISFIGTPRVRPIVEAIVPIVEKHQLKFHLFGPNWDSYPGDPRANNYFVARSLPYEEIPMLARGSKICLIDHHQTMSEMGAVSHKYVDFVRAGAFVISDNNKDAREAYAGVCFETPESLEKLILQYLQAPQLRRAQVLHQLSLTSTHTTEYAAVRLAQHFV</sequence>
<gene>
    <name evidence="2" type="ORF">ACFO4O_16515</name>
</gene>
<dbReference type="RefSeq" id="WP_382410534.1">
    <property type="nucleotide sequence ID" value="NZ_JBHSGU010000025.1"/>
</dbReference>
<evidence type="ECO:0000313" key="2">
    <source>
        <dbReference type="EMBL" id="MFC4701757.1"/>
    </source>
</evidence>
<feature type="domain" description="Spore protein YkvP/CgeB glycosyl transferase-like" evidence="1">
    <location>
        <begin position="154"/>
        <end position="273"/>
    </location>
</feature>
<evidence type="ECO:0000313" key="3">
    <source>
        <dbReference type="Proteomes" id="UP001595897"/>
    </source>
</evidence>
<dbReference type="Proteomes" id="UP001595897">
    <property type="component" value="Unassembled WGS sequence"/>
</dbReference>
<dbReference type="Gene3D" id="3.40.50.2000">
    <property type="entry name" value="Glycogen Phosphorylase B"/>
    <property type="match status" value="1"/>
</dbReference>
<keyword evidence="3" id="KW-1185">Reference proteome</keyword>
<evidence type="ECO:0000259" key="1">
    <source>
        <dbReference type="Pfam" id="PF13524"/>
    </source>
</evidence>
<dbReference type="InterPro" id="IPR055259">
    <property type="entry name" value="YkvP/CgeB_Glyco_trans-like"/>
</dbReference>
<name>A0ABV9LYU0_9ALTE</name>
<comment type="caution">
    <text evidence="2">The sequence shown here is derived from an EMBL/GenBank/DDBJ whole genome shotgun (WGS) entry which is preliminary data.</text>
</comment>
<dbReference type="Pfam" id="PF13524">
    <property type="entry name" value="Glyco_trans_1_2"/>
    <property type="match status" value="1"/>
</dbReference>
<organism evidence="2 3">
    <name type="scientific">Glaciecola siphonariae</name>
    <dbReference type="NCBI Taxonomy" id="521012"/>
    <lineage>
        <taxon>Bacteria</taxon>
        <taxon>Pseudomonadati</taxon>
        <taxon>Pseudomonadota</taxon>
        <taxon>Gammaproteobacteria</taxon>
        <taxon>Alteromonadales</taxon>
        <taxon>Alteromonadaceae</taxon>
        <taxon>Glaciecola</taxon>
    </lineage>
</organism>
<dbReference type="EMBL" id="JBHSGU010000025">
    <property type="protein sequence ID" value="MFC4701757.1"/>
    <property type="molecule type" value="Genomic_DNA"/>
</dbReference>
<proteinExistence type="predicted"/>
<reference evidence="3" key="1">
    <citation type="journal article" date="2019" name="Int. J. Syst. Evol. Microbiol.">
        <title>The Global Catalogue of Microorganisms (GCM) 10K type strain sequencing project: providing services to taxonomists for standard genome sequencing and annotation.</title>
        <authorList>
            <consortium name="The Broad Institute Genomics Platform"/>
            <consortium name="The Broad Institute Genome Sequencing Center for Infectious Disease"/>
            <person name="Wu L."/>
            <person name="Ma J."/>
        </authorList>
    </citation>
    <scope>NUCLEOTIDE SEQUENCE [LARGE SCALE GENOMIC DNA]</scope>
    <source>
        <strain evidence="3">KACC 12507</strain>
    </source>
</reference>
<protein>
    <recommendedName>
        <fullName evidence="1">Spore protein YkvP/CgeB glycosyl transferase-like domain-containing protein</fullName>
    </recommendedName>
</protein>
<accession>A0ABV9LYU0</accession>